<keyword evidence="3" id="KW-1185">Reference proteome</keyword>
<proteinExistence type="predicted"/>
<dbReference type="EMBL" id="JAJSOF020000023">
    <property type="protein sequence ID" value="KAJ4436127.1"/>
    <property type="molecule type" value="Genomic_DNA"/>
</dbReference>
<accession>A0ABQ8SR24</accession>
<gene>
    <name evidence="2" type="ORF">ANN_18754</name>
</gene>
<evidence type="ECO:0000256" key="1">
    <source>
        <dbReference type="SAM" id="MobiDB-lite"/>
    </source>
</evidence>
<name>A0ABQ8SR24_PERAM</name>
<comment type="caution">
    <text evidence="2">The sequence shown here is derived from an EMBL/GenBank/DDBJ whole genome shotgun (WGS) entry which is preliminary data.</text>
</comment>
<organism evidence="2 3">
    <name type="scientific">Periplaneta americana</name>
    <name type="common">American cockroach</name>
    <name type="synonym">Blatta americana</name>
    <dbReference type="NCBI Taxonomy" id="6978"/>
    <lineage>
        <taxon>Eukaryota</taxon>
        <taxon>Metazoa</taxon>
        <taxon>Ecdysozoa</taxon>
        <taxon>Arthropoda</taxon>
        <taxon>Hexapoda</taxon>
        <taxon>Insecta</taxon>
        <taxon>Pterygota</taxon>
        <taxon>Neoptera</taxon>
        <taxon>Polyneoptera</taxon>
        <taxon>Dictyoptera</taxon>
        <taxon>Blattodea</taxon>
        <taxon>Blattoidea</taxon>
        <taxon>Blattidae</taxon>
        <taxon>Blattinae</taxon>
        <taxon>Periplaneta</taxon>
    </lineage>
</organism>
<feature type="region of interest" description="Disordered" evidence="1">
    <location>
        <begin position="1"/>
        <end position="24"/>
    </location>
</feature>
<feature type="compositionally biased region" description="Basic and acidic residues" evidence="1">
    <location>
        <begin position="1"/>
        <end position="12"/>
    </location>
</feature>
<reference evidence="2 3" key="1">
    <citation type="journal article" date="2022" name="Allergy">
        <title>Genome assembly and annotation of Periplaneta americana reveal a comprehensive cockroach allergen profile.</title>
        <authorList>
            <person name="Wang L."/>
            <person name="Xiong Q."/>
            <person name="Saelim N."/>
            <person name="Wang L."/>
            <person name="Nong W."/>
            <person name="Wan A.T."/>
            <person name="Shi M."/>
            <person name="Liu X."/>
            <person name="Cao Q."/>
            <person name="Hui J.H.L."/>
            <person name="Sookrung N."/>
            <person name="Leung T.F."/>
            <person name="Tungtrongchitr A."/>
            <person name="Tsui S.K.W."/>
        </authorList>
    </citation>
    <scope>NUCLEOTIDE SEQUENCE [LARGE SCALE GENOMIC DNA]</scope>
    <source>
        <strain evidence="2">PWHHKU_190912</strain>
    </source>
</reference>
<protein>
    <submittedName>
        <fullName evidence="2">Uncharacterized protein</fullName>
    </submittedName>
</protein>
<dbReference type="Proteomes" id="UP001148838">
    <property type="component" value="Unassembled WGS sequence"/>
</dbReference>
<evidence type="ECO:0000313" key="2">
    <source>
        <dbReference type="EMBL" id="KAJ4436127.1"/>
    </source>
</evidence>
<evidence type="ECO:0000313" key="3">
    <source>
        <dbReference type="Proteomes" id="UP001148838"/>
    </source>
</evidence>
<sequence length="87" mass="9536">MNDNILHKEKQHGGRSGQRSVTLPATKKHNIIVIGDSHARGCSENIKHCSKIPINVIGYVKPNAGTMHTVQKVQKSDIKHLTGNDFG</sequence>